<dbReference type="EMBL" id="WHWB01006095">
    <property type="protein sequence ID" value="KAJ7428906.1"/>
    <property type="molecule type" value="Genomic_DNA"/>
</dbReference>
<evidence type="ECO:0000313" key="1">
    <source>
        <dbReference type="EMBL" id="KAJ7428906.1"/>
    </source>
</evidence>
<comment type="caution">
    <text evidence="1">The sequence shown here is derived from an EMBL/GenBank/DDBJ whole genome shotgun (WGS) entry which is preliminary data.</text>
</comment>
<accession>A0ABQ9DWM3</accession>
<protein>
    <submittedName>
        <fullName evidence="1">Uncharacterized protein</fullName>
    </submittedName>
</protein>
<evidence type="ECO:0000313" key="2">
    <source>
        <dbReference type="Proteomes" id="UP001145742"/>
    </source>
</evidence>
<dbReference type="Proteomes" id="UP001145742">
    <property type="component" value="Unassembled WGS sequence"/>
</dbReference>
<keyword evidence="2" id="KW-1185">Reference proteome</keyword>
<organism evidence="1 2">
    <name type="scientific">Willisornis vidua</name>
    <name type="common">Xingu scale-backed antbird</name>
    <dbReference type="NCBI Taxonomy" id="1566151"/>
    <lineage>
        <taxon>Eukaryota</taxon>
        <taxon>Metazoa</taxon>
        <taxon>Chordata</taxon>
        <taxon>Craniata</taxon>
        <taxon>Vertebrata</taxon>
        <taxon>Euteleostomi</taxon>
        <taxon>Archelosauria</taxon>
        <taxon>Archosauria</taxon>
        <taxon>Dinosauria</taxon>
        <taxon>Saurischia</taxon>
        <taxon>Theropoda</taxon>
        <taxon>Coelurosauria</taxon>
        <taxon>Aves</taxon>
        <taxon>Neognathae</taxon>
        <taxon>Neoaves</taxon>
        <taxon>Telluraves</taxon>
        <taxon>Australaves</taxon>
        <taxon>Passeriformes</taxon>
        <taxon>Thamnophilidae</taxon>
        <taxon>Willisornis</taxon>
    </lineage>
</organism>
<dbReference type="InterPro" id="IPR011009">
    <property type="entry name" value="Kinase-like_dom_sf"/>
</dbReference>
<dbReference type="SUPFAM" id="SSF56112">
    <property type="entry name" value="Protein kinase-like (PK-like)"/>
    <property type="match status" value="1"/>
</dbReference>
<sequence length="95" mass="10515">MFSDPQEFILSCLTLNPDKRPTANNLLFHRVLFEVHSLKLLAAHCFINHQCECPGTPLRCGLGGSDPMETGLGELGMSSLEKRRLWGDLRASSST</sequence>
<reference evidence="1" key="1">
    <citation type="submission" date="2019-10" db="EMBL/GenBank/DDBJ databases">
        <authorList>
            <person name="Soares A.E.R."/>
            <person name="Aleixo A."/>
            <person name="Schneider P."/>
            <person name="Miyaki C.Y."/>
            <person name="Schneider M.P."/>
            <person name="Mello C."/>
            <person name="Vasconcelos A.T.R."/>
        </authorList>
    </citation>
    <scope>NUCLEOTIDE SEQUENCE</scope>
    <source>
        <tissue evidence="1">Muscle</tissue>
    </source>
</reference>
<gene>
    <name evidence="1" type="ORF">WISP_00487</name>
</gene>
<proteinExistence type="predicted"/>
<name>A0ABQ9DWM3_9PASS</name>